<organism evidence="1">
    <name type="scientific">Treponema denticola H-22</name>
    <dbReference type="NCBI Taxonomy" id="999432"/>
    <lineage>
        <taxon>Bacteria</taxon>
        <taxon>Pseudomonadati</taxon>
        <taxon>Spirochaetota</taxon>
        <taxon>Spirochaetia</taxon>
        <taxon>Spirochaetales</taxon>
        <taxon>Treponemataceae</taxon>
        <taxon>Treponema</taxon>
    </lineage>
</organism>
<dbReference type="EMBL" id="AGDV01000009">
    <property type="protein sequence ID" value="EMB34271.1"/>
    <property type="molecule type" value="Genomic_DNA"/>
</dbReference>
<accession>A0A0E2E5M1</accession>
<evidence type="ECO:0000313" key="1">
    <source>
        <dbReference type="EMBL" id="EMB34271.1"/>
    </source>
</evidence>
<protein>
    <recommendedName>
        <fullName evidence="2">DUF2281 domain-containing protein</fullName>
    </recommendedName>
</protein>
<proteinExistence type="predicted"/>
<dbReference type="HOGENOM" id="CLU_2620995_0_0_12"/>
<dbReference type="Proteomes" id="UP000011705">
    <property type="component" value="Chromosome"/>
</dbReference>
<reference evidence="1" key="1">
    <citation type="submission" date="2012-01" db="EMBL/GenBank/DDBJ databases">
        <title>The Genome Sequence of Treponema denticola H-22.</title>
        <authorList>
            <consortium name="The Broad Institute Genome Sequencing Platform"/>
            <person name="Earl A."/>
            <person name="Ward D."/>
            <person name="Feldgarden M."/>
            <person name="Gevers D."/>
            <person name="Blanton J.M."/>
            <person name="Fenno C.J."/>
            <person name="Baranova O.V."/>
            <person name="Mathney J."/>
            <person name="Dewhirst F.E."/>
            <person name="Izard J."/>
            <person name="Young S.K."/>
            <person name="Zeng Q."/>
            <person name="Gargeya S."/>
            <person name="Fitzgerald M."/>
            <person name="Haas B."/>
            <person name="Abouelleil A."/>
            <person name="Alvarado L."/>
            <person name="Arachchi H.M."/>
            <person name="Berlin A."/>
            <person name="Chapman S.B."/>
            <person name="Gearin G."/>
            <person name="Goldberg J."/>
            <person name="Griggs A."/>
            <person name="Gujja S."/>
            <person name="Hansen M."/>
            <person name="Heiman D."/>
            <person name="Howarth C."/>
            <person name="Larimer J."/>
            <person name="Lui A."/>
            <person name="MacDonald P.J.P."/>
            <person name="McCowen C."/>
            <person name="Montmayeur A."/>
            <person name="Murphy C."/>
            <person name="Neiman D."/>
            <person name="Pearson M."/>
            <person name="Priest M."/>
            <person name="Roberts A."/>
            <person name="Saif S."/>
            <person name="Shea T."/>
            <person name="Sisk P."/>
            <person name="Stolte C."/>
            <person name="Sykes S."/>
            <person name="Wortman J."/>
            <person name="Nusbaum C."/>
            <person name="Birren B."/>
        </authorList>
    </citation>
    <scope>NUCLEOTIDE SEQUENCE [LARGE SCALE GENOMIC DNA]</scope>
    <source>
        <strain evidence="1">H-22</strain>
    </source>
</reference>
<evidence type="ECO:0008006" key="2">
    <source>
        <dbReference type="Google" id="ProtNLM"/>
    </source>
</evidence>
<name>A0A0E2E5M1_TREDN</name>
<gene>
    <name evidence="1" type="ORF">HMPREF9726_01020</name>
</gene>
<dbReference type="PATRIC" id="fig|999432.5.peg.1061"/>
<sequence>MSYETLVEQIKTLPDVCLEDISKYVQFLMYQYGHEKMSLLKESDEEFEANMNKGFTDMINGNVAPLKDAFEEIESRFI</sequence>
<dbReference type="RefSeq" id="WP_002683945.1">
    <property type="nucleotide sequence ID" value="NZ_CM001795.1"/>
</dbReference>
<dbReference type="AlphaFoldDB" id="A0A0E2E5M1"/>
<comment type="caution">
    <text evidence="1">The sequence shown here is derived from an EMBL/GenBank/DDBJ whole genome shotgun (WGS) entry which is preliminary data.</text>
</comment>